<evidence type="ECO:0000256" key="4">
    <source>
        <dbReference type="ARBA" id="ARBA00022679"/>
    </source>
</evidence>
<evidence type="ECO:0000256" key="3">
    <source>
        <dbReference type="ARBA" id="ARBA00022676"/>
    </source>
</evidence>
<comment type="subcellular location">
    <subcellularLocation>
        <location evidence="1 10">Golgi apparatus membrane</location>
        <topology evidence="1 10">Single-pass type II membrane protein</topology>
    </subcellularLocation>
</comment>
<accession>A0ABM0MK74</accession>
<keyword evidence="4" id="KW-0808">Transferase</keyword>
<dbReference type="Proteomes" id="UP000694865">
    <property type="component" value="Unplaced"/>
</dbReference>
<evidence type="ECO:0000256" key="1">
    <source>
        <dbReference type="ARBA" id="ARBA00004323"/>
    </source>
</evidence>
<keyword evidence="11" id="KW-1185">Reference proteome</keyword>
<protein>
    <recommendedName>
        <fullName evidence="10">Hexosyltransferase</fullName>
        <ecNumber evidence="10">2.4.1.-</ecNumber>
    </recommendedName>
</protein>
<evidence type="ECO:0000256" key="5">
    <source>
        <dbReference type="ARBA" id="ARBA00022692"/>
    </source>
</evidence>
<evidence type="ECO:0000256" key="9">
    <source>
        <dbReference type="ARBA" id="ARBA00023136"/>
    </source>
</evidence>
<gene>
    <name evidence="12" type="primary">LOC102800599</name>
</gene>
<dbReference type="EC" id="2.4.1.-" evidence="10"/>
<proteinExistence type="inferred from homology"/>
<evidence type="ECO:0000256" key="2">
    <source>
        <dbReference type="ARBA" id="ARBA00008661"/>
    </source>
</evidence>
<keyword evidence="6 10" id="KW-0735">Signal-anchor</keyword>
<keyword evidence="5 10" id="KW-0812">Transmembrane</keyword>
<evidence type="ECO:0000256" key="10">
    <source>
        <dbReference type="RuleBase" id="RU363063"/>
    </source>
</evidence>
<keyword evidence="9 10" id="KW-0472">Membrane</keyword>
<evidence type="ECO:0000256" key="7">
    <source>
        <dbReference type="ARBA" id="ARBA00022989"/>
    </source>
</evidence>
<organism evidence="11 12">
    <name type="scientific">Saccoglossus kowalevskii</name>
    <name type="common">Acorn worm</name>
    <dbReference type="NCBI Taxonomy" id="10224"/>
    <lineage>
        <taxon>Eukaryota</taxon>
        <taxon>Metazoa</taxon>
        <taxon>Hemichordata</taxon>
        <taxon>Enteropneusta</taxon>
        <taxon>Harrimaniidae</taxon>
        <taxon>Saccoglossus</taxon>
    </lineage>
</organism>
<sequence>MARGQIIQLTFAVLLVCLLFLTFEVYITFRMTPSTLANRLQGCNHNDLTSMDQANLPARFVYIQSMMDRQHELDLNSDISGMSNDKTDLEGAPMSPQLREFYDVGVNYDHLPADFEFINNPQSMCVSNEFGGIDSVSFLVGVESVPKNRAIRSAIRKTWANKALLDKISARLVFLVGLPETQETQDSLDLESLKHDDLVQGGFVDEYENLTMKTIMFLRWSYHYCQSADYVIKTDEDVFVNLMEISSLLTNLPRTRIYLGNVVMKSQVFRNPNYQWYTSFEAYPDQFYPVYNSGAFYILSKDVARDCYNHVWHHRTWYISSEDAFIGIIMNTLKVVPYPFQGIYIDISPVKHICVYVEYPVVHQTTAELLFHYWPIIDKMVSSEAKTARFKSKCVTQRIESTMTLY</sequence>
<dbReference type="PANTHER" id="PTHR11214">
    <property type="entry name" value="BETA-1,3-N-ACETYLGLUCOSAMINYLTRANSFERASE"/>
    <property type="match status" value="1"/>
</dbReference>
<dbReference type="Gene3D" id="3.90.550.50">
    <property type="match status" value="1"/>
</dbReference>
<dbReference type="GeneID" id="102800599"/>
<evidence type="ECO:0000313" key="12">
    <source>
        <dbReference type="RefSeq" id="XP_006820415.1"/>
    </source>
</evidence>
<comment type="similarity">
    <text evidence="2 10">Belongs to the glycosyltransferase 31 family.</text>
</comment>
<reference evidence="12" key="1">
    <citation type="submission" date="2025-08" db="UniProtKB">
        <authorList>
            <consortium name="RefSeq"/>
        </authorList>
    </citation>
    <scope>IDENTIFICATION</scope>
    <source>
        <tissue evidence="12">Testes</tissue>
    </source>
</reference>
<evidence type="ECO:0000313" key="11">
    <source>
        <dbReference type="Proteomes" id="UP000694865"/>
    </source>
</evidence>
<evidence type="ECO:0000256" key="8">
    <source>
        <dbReference type="ARBA" id="ARBA00023034"/>
    </source>
</evidence>
<evidence type="ECO:0000256" key="6">
    <source>
        <dbReference type="ARBA" id="ARBA00022968"/>
    </source>
</evidence>
<keyword evidence="7 10" id="KW-1133">Transmembrane helix</keyword>
<dbReference type="InterPro" id="IPR002659">
    <property type="entry name" value="Glyco_trans_31"/>
</dbReference>
<dbReference type="RefSeq" id="XP_006820415.1">
    <property type="nucleotide sequence ID" value="XM_006820352.1"/>
</dbReference>
<keyword evidence="8 10" id="KW-0333">Golgi apparatus</keyword>
<name>A0ABM0MK74_SACKO</name>
<dbReference type="PANTHER" id="PTHR11214:SF314">
    <property type="entry name" value="HEXOSYLTRANSFERASE"/>
    <property type="match status" value="1"/>
</dbReference>
<keyword evidence="3 10" id="KW-0328">Glycosyltransferase</keyword>
<dbReference type="Pfam" id="PF01762">
    <property type="entry name" value="Galactosyl_T"/>
    <property type="match status" value="1"/>
</dbReference>
<feature type="transmembrane region" description="Helical" evidence="10">
    <location>
        <begin position="6"/>
        <end position="29"/>
    </location>
</feature>